<keyword evidence="1" id="KW-1133">Transmembrane helix</keyword>
<dbReference type="RefSeq" id="WP_007556328.1">
    <property type="nucleotide sequence ID" value="NZ_GL878519.1"/>
</dbReference>
<feature type="transmembrane region" description="Helical" evidence="1">
    <location>
        <begin position="6"/>
        <end position="22"/>
    </location>
</feature>
<gene>
    <name evidence="2" type="ORF">HMPREF9083_1034</name>
</gene>
<comment type="caution">
    <text evidence="2">The sequence shown here is derived from an EMBL/GenBank/DDBJ whole genome shotgun (WGS) entry which is preliminary data.</text>
</comment>
<feature type="transmembrane region" description="Helical" evidence="1">
    <location>
        <begin position="99"/>
        <end position="117"/>
    </location>
</feature>
<dbReference type="Proteomes" id="UP000003503">
    <property type="component" value="Unassembled WGS sequence"/>
</dbReference>
<sequence>MDFAFIIPFLVVVTGNSFYHFLSKSISQYLNPFLGLTVTYGFAFLLSIGLFLFTRTDNFSIEISKLNWVNFAMGAAVLAIESGWIILYRSGCDISKGSLFANICISTVLFLLGFFFFHESITIKKFIGLAVCLIGVYLMSAI</sequence>
<dbReference type="AlphaFoldDB" id="F2BXW6"/>
<organism evidence="2 3">
    <name type="scientific">Dialister micraerophilus DSM 19965</name>
    <dbReference type="NCBI Taxonomy" id="888062"/>
    <lineage>
        <taxon>Bacteria</taxon>
        <taxon>Bacillati</taxon>
        <taxon>Bacillota</taxon>
        <taxon>Negativicutes</taxon>
        <taxon>Veillonellales</taxon>
        <taxon>Veillonellaceae</taxon>
        <taxon>Dialister</taxon>
    </lineage>
</organism>
<keyword evidence="1" id="KW-0472">Membrane</keyword>
<keyword evidence="3" id="KW-1185">Reference proteome</keyword>
<protein>
    <recommendedName>
        <fullName evidence="4">EamA domain-containing protein</fullName>
    </recommendedName>
</protein>
<dbReference type="eggNOG" id="ENOG5032RY6">
    <property type="taxonomic scope" value="Bacteria"/>
</dbReference>
<feature type="transmembrane region" description="Helical" evidence="1">
    <location>
        <begin position="34"/>
        <end position="54"/>
    </location>
</feature>
<reference evidence="2 3" key="1">
    <citation type="submission" date="2011-02" db="EMBL/GenBank/DDBJ databases">
        <authorList>
            <person name="Muzny D."/>
            <person name="Qin X."/>
            <person name="Deng J."/>
            <person name="Jiang H."/>
            <person name="Liu Y."/>
            <person name="Qu J."/>
            <person name="Song X.-Z."/>
            <person name="Zhang L."/>
            <person name="Thornton R."/>
            <person name="Coyle M."/>
            <person name="Francisco L."/>
            <person name="Jackson L."/>
            <person name="Javaid M."/>
            <person name="Korchina V."/>
            <person name="Kovar C."/>
            <person name="Mata R."/>
            <person name="Mathew T."/>
            <person name="Ngo R."/>
            <person name="Nguyen L."/>
            <person name="Nguyen N."/>
            <person name="Okwuonu G."/>
            <person name="Ongeri F."/>
            <person name="Pham C."/>
            <person name="Simmons D."/>
            <person name="Wilczek-Boney K."/>
            <person name="Hale W."/>
            <person name="Jakkamsetti A."/>
            <person name="Pham P."/>
            <person name="Ruth R."/>
            <person name="San Lucas F."/>
            <person name="Warren J."/>
            <person name="Zhang J."/>
            <person name="Zhao Z."/>
            <person name="Zhou C."/>
            <person name="Zhu D."/>
            <person name="Lee S."/>
            <person name="Bess C."/>
            <person name="Blankenburg K."/>
            <person name="Forbes L."/>
            <person name="Fu Q."/>
            <person name="Gubbala S."/>
            <person name="Hirani K."/>
            <person name="Jayaseelan J.C."/>
            <person name="Lara F."/>
            <person name="Munidasa M."/>
            <person name="Palculict T."/>
            <person name="Patil S."/>
            <person name="Pu L.-L."/>
            <person name="Saada N."/>
            <person name="Tang L."/>
            <person name="Weissenberger G."/>
            <person name="Zhu Y."/>
            <person name="Hemphill L."/>
            <person name="Shang Y."/>
            <person name="Youmans B."/>
            <person name="Ayvaz T."/>
            <person name="Ross M."/>
            <person name="Santibanez J."/>
            <person name="Aqrawi P."/>
            <person name="Gross S."/>
            <person name="Joshi V."/>
            <person name="Fowler G."/>
            <person name="Nazareth L."/>
            <person name="Reid J."/>
            <person name="Worley K."/>
            <person name="Petrosino J."/>
            <person name="Highlander S."/>
            <person name="Gibbs R."/>
        </authorList>
    </citation>
    <scope>NUCLEOTIDE SEQUENCE [LARGE SCALE GENOMIC DNA]</scope>
    <source>
        <strain evidence="2 3">DSM 19965</strain>
    </source>
</reference>
<evidence type="ECO:0000313" key="2">
    <source>
        <dbReference type="EMBL" id="EGF12761.1"/>
    </source>
</evidence>
<feature type="transmembrane region" description="Helical" evidence="1">
    <location>
        <begin position="66"/>
        <end position="87"/>
    </location>
</feature>
<dbReference type="EMBL" id="AFBB01000021">
    <property type="protein sequence ID" value="EGF12761.1"/>
    <property type="molecule type" value="Genomic_DNA"/>
</dbReference>
<evidence type="ECO:0008006" key="4">
    <source>
        <dbReference type="Google" id="ProtNLM"/>
    </source>
</evidence>
<name>F2BXW6_9FIRM</name>
<evidence type="ECO:0000256" key="1">
    <source>
        <dbReference type="SAM" id="Phobius"/>
    </source>
</evidence>
<dbReference type="HOGENOM" id="CLU_128193_0_0_9"/>
<keyword evidence="1" id="KW-0812">Transmembrane</keyword>
<accession>F2BXW6</accession>
<evidence type="ECO:0000313" key="3">
    <source>
        <dbReference type="Proteomes" id="UP000003503"/>
    </source>
</evidence>
<proteinExistence type="predicted"/>